<feature type="transmembrane region" description="Helical" evidence="8">
    <location>
        <begin position="193"/>
        <end position="222"/>
    </location>
</feature>
<dbReference type="InterPro" id="IPR011606">
    <property type="entry name" value="Brnchd-chn_aa_trnsp_permease"/>
</dbReference>
<name>A0A4R3LML9_9BURK</name>
<feature type="transmembrane region" description="Helical" evidence="8">
    <location>
        <begin position="55"/>
        <end position="79"/>
    </location>
</feature>
<evidence type="ECO:0000256" key="4">
    <source>
        <dbReference type="ARBA" id="ARBA00022475"/>
    </source>
</evidence>
<evidence type="ECO:0000256" key="8">
    <source>
        <dbReference type="SAM" id="Phobius"/>
    </source>
</evidence>
<keyword evidence="5 8" id="KW-0812">Transmembrane</keyword>
<protein>
    <submittedName>
        <fullName evidence="9">4-azaleucine resistance transporter AzlC</fullName>
    </submittedName>
</protein>
<evidence type="ECO:0000256" key="7">
    <source>
        <dbReference type="ARBA" id="ARBA00023136"/>
    </source>
</evidence>
<dbReference type="PANTHER" id="PTHR34979:SF1">
    <property type="entry name" value="INNER MEMBRANE PROTEIN YGAZ"/>
    <property type="match status" value="1"/>
</dbReference>
<comment type="subcellular location">
    <subcellularLocation>
        <location evidence="1">Cell membrane</location>
        <topology evidence="1">Multi-pass membrane protein</topology>
    </subcellularLocation>
</comment>
<evidence type="ECO:0000313" key="9">
    <source>
        <dbReference type="EMBL" id="TCT01630.1"/>
    </source>
</evidence>
<comment type="caution">
    <text evidence="9">The sequence shown here is derived from an EMBL/GenBank/DDBJ whole genome shotgun (WGS) entry which is preliminary data.</text>
</comment>
<dbReference type="Proteomes" id="UP000295525">
    <property type="component" value="Unassembled WGS sequence"/>
</dbReference>
<dbReference type="EMBL" id="SMAJ01000023">
    <property type="protein sequence ID" value="TCT01630.1"/>
    <property type="molecule type" value="Genomic_DNA"/>
</dbReference>
<dbReference type="GO" id="GO:0005886">
    <property type="term" value="C:plasma membrane"/>
    <property type="evidence" value="ECO:0007669"/>
    <property type="project" value="UniProtKB-SubCell"/>
</dbReference>
<organism evidence="9 10">
    <name type="scientific">Paralcaligenes ureilyticus</name>
    <dbReference type="NCBI Taxonomy" id="627131"/>
    <lineage>
        <taxon>Bacteria</taxon>
        <taxon>Pseudomonadati</taxon>
        <taxon>Pseudomonadota</taxon>
        <taxon>Betaproteobacteria</taxon>
        <taxon>Burkholderiales</taxon>
        <taxon>Alcaligenaceae</taxon>
        <taxon>Paralcaligenes</taxon>
    </lineage>
</organism>
<accession>A0A4R3LML9</accession>
<dbReference type="PANTHER" id="PTHR34979">
    <property type="entry name" value="INNER MEMBRANE PROTEIN YGAZ"/>
    <property type="match status" value="1"/>
</dbReference>
<gene>
    <name evidence="9" type="ORF">EDC26_12328</name>
</gene>
<dbReference type="OrthoDB" id="3177005at2"/>
<evidence type="ECO:0000313" key="10">
    <source>
        <dbReference type="Proteomes" id="UP000295525"/>
    </source>
</evidence>
<keyword evidence="10" id="KW-1185">Reference proteome</keyword>
<reference evidence="9 10" key="1">
    <citation type="submission" date="2019-03" db="EMBL/GenBank/DDBJ databases">
        <title>Genomic Encyclopedia of Type Strains, Phase IV (KMG-IV): sequencing the most valuable type-strain genomes for metagenomic binning, comparative biology and taxonomic classification.</title>
        <authorList>
            <person name="Goeker M."/>
        </authorList>
    </citation>
    <scope>NUCLEOTIDE SEQUENCE [LARGE SCALE GENOMIC DNA]</scope>
    <source>
        <strain evidence="9 10">DSM 24591</strain>
    </source>
</reference>
<keyword evidence="3" id="KW-0813">Transport</keyword>
<dbReference type="RefSeq" id="WP_132585847.1">
    <property type="nucleotide sequence ID" value="NZ_SMAJ01000023.1"/>
</dbReference>
<keyword evidence="6 8" id="KW-1133">Transmembrane helix</keyword>
<dbReference type="Pfam" id="PF03591">
    <property type="entry name" value="AzlC"/>
    <property type="match status" value="1"/>
</dbReference>
<evidence type="ECO:0000256" key="1">
    <source>
        <dbReference type="ARBA" id="ARBA00004651"/>
    </source>
</evidence>
<dbReference type="AlphaFoldDB" id="A0A4R3LML9"/>
<feature type="transmembrane region" description="Helical" evidence="8">
    <location>
        <begin position="130"/>
        <end position="151"/>
    </location>
</feature>
<sequence length="227" mass="23535">MNLPAFVQGLRDSVSIAVGYIPVAISFGLAAVHVGLSPITTILTSMLIYAGASQFILVGLIATGGSLASIVGIILLMNLRHIFYGPAVLAKLGEASRRLPVGLLAAGLTDEVFATAIGKLGQQAPAAREYWYAGLQLGAYSSWVLGTVVGAYFGHDWLSQSPVLSKALGFVLPALFCALLLEIRKIVPFRVLVAAGIATLLGLALLPAYGAIIAGMLAGALFSARRS</sequence>
<keyword evidence="4" id="KW-1003">Cell membrane</keyword>
<feature type="transmembrane region" description="Helical" evidence="8">
    <location>
        <begin position="20"/>
        <end position="43"/>
    </location>
</feature>
<evidence type="ECO:0000256" key="6">
    <source>
        <dbReference type="ARBA" id="ARBA00022989"/>
    </source>
</evidence>
<comment type="similarity">
    <text evidence="2">Belongs to the AzlC family.</text>
</comment>
<evidence type="ECO:0000256" key="3">
    <source>
        <dbReference type="ARBA" id="ARBA00022448"/>
    </source>
</evidence>
<evidence type="ECO:0000256" key="2">
    <source>
        <dbReference type="ARBA" id="ARBA00010735"/>
    </source>
</evidence>
<keyword evidence="7 8" id="KW-0472">Membrane</keyword>
<feature type="transmembrane region" description="Helical" evidence="8">
    <location>
        <begin position="163"/>
        <end position="181"/>
    </location>
</feature>
<evidence type="ECO:0000256" key="5">
    <source>
        <dbReference type="ARBA" id="ARBA00022692"/>
    </source>
</evidence>
<dbReference type="GO" id="GO:1903785">
    <property type="term" value="P:L-valine transmembrane transport"/>
    <property type="evidence" value="ECO:0007669"/>
    <property type="project" value="TreeGrafter"/>
</dbReference>
<proteinExistence type="inferred from homology"/>